<gene>
    <name evidence="1" type="ORF">UFOPK3708_01879</name>
</gene>
<protein>
    <submittedName>
        <fullName evidence="1">Unannotated protein</fullName>
    </submittedName>
</protein>
<evidence type="ECO:0000313" key="1">
    <source>
        <dbReference type="EMBL" id="CAB4948911.1"/>
    </source>
</evidence>
<proteinExistence type="predicted"/>
<name>A0A6J7K1G5_9ZZZZ</name>
<sequence length="87" mass="8900">MDGLFIGKMSTLGDFDGIDLADEIGDRGIGGGELLAVALVSVHPANWSGVAHFGHEVASGLGDRGVGVVVDLGTGDDRHPFVEQIGE</sequence>
<organism evidence="1">
    <name type="scientific">freshwater metagenome</name>
    <dbReference type="NCBI Taxonomy" id="449393"/>
    <lineage>
        <taxon>unclassified sequences</taxon>
        <taxon>metagenomes</taxon>
        <taxon>ecological metagenomes</taxon>
    </lineage>
</organism>
<dbReference type="EMBL" id="CAFBNA010000185">
    <property type="protein sequence ID" value="CAB4948911.1"/>
    <property type="molecule type" value="Genomic_DNA"/>
</dbReference>
<reference evidence="1" key="1">
    <citation type="submission" date="2020-05" db="EMBL/GenBank/DDBJ databases">
        <authorList>
            <person name="Chiriac C."/>
            <person name="Salcher M."/>
            <person name="Ghai R."/>
            <person name="Kavagutti S V."/>
        </authorList>
    </citation>
    <scope>NUCLEOTIDE SEQUENCE</scope>
</reference>
<dbReference type="AlphaFoldDB" id="A0A6J7K1G5"/>
<accession>A0A6J7K1G5</accession>